<organism evidence="1 2">
    <name type="scientific">Velamenicoccus archaeovorus</name>
    <dbReference type="NCBI Taxonomy" id="1930593"/>
    <lineage>
        <taxon>Bacteria</taxon>
        <taxon>Pseudomonadati</taxon>
        <taxon>Candidatus Omnitrophota</taxon>
        <taxon>Candidatus Velamenicoccus</taxon>
    </lineage>
</organism>
<evidence type="ECO:0000313" key="1">
    <source>
        <dbReference type="EMBL" id="QAT17469.1"/>
    </source>
</evidence>
<dbReference type="EMBL" id="CP019384">
    <property type="protein sequence ID" value="QAT17469.1"/>
    <property type="molecule type" value="Genomic_DNA"/>
</dbReference>
<accession>A0A410P5L4</accession>
<gene>
    <name evidence="1" type="ORF">BU251_06950</name>
</gene>
<dbReference type="AlphaFoldDB" id="A0A410P5L4"/>
<proteinExistence type="predicted"/>
<protein>
    <submittedName>
        <fullName evidence="1">Uncharacterized protein</fullName>
    </submittedName>
</protein>
<sequence length="192" mass="21168">MPAGCQPAGYQGTTARLSAKPRAVKPRGSMFSSPHTEMIKTIRWFLFFCCLVAPFSAGPVPCGAGETQELAPAVARKTGNPSVSPVRVPEPTLLEPAARVVDISDKLFVAFRWEPKGSPYQVWYYMFRLYRGHETAAVRQIYAKQVSALTPAVAISIDYFRDGESYTWSVVQVDAGPLFSEPAFATFRVVKK</sequence>
<reference evidence="1 2" key="1">
    <citation type="submission" date="2017-01" db="EMBL/GenBank/DDBJ databases">
        <title>First insights into the biology of 'candidatus Vampirococcus archaeovorus'.</title>
        <authorList>
            <person name="Kizina J."/>
            <person name="Jordan S."/>
            <person name="Stueber K."/>
            <person name="Reinhardt R."/>
            <person name="Harder J."/>
        </authorList>
    </citation>
    <scope>NUCLEOTIDE SEQUENCE [LARGE SCALE GENOMIC DNA]</scope>
    <source>
        <strain evidence="1 2">LiM</strain>
    </source>
</reference>
<dbReference type="KEGG" id="vai:BU251_06950"/>
<dbReference type="Proteomes" id="UP000287243">
    <property type="component" value="Chromosome"/>
</dbReference>
<keyword evidence="2" id="KW-1185">Reference proteome</keyword>
<evidence type="ECO:0000313" key="2">
    <source>
        <dbReference type="Proteomes" id="UP000287243"/>
    </source>
</evidence>
<name>A0A410P5L4_VELA1</name>